<dbReference type="RefSeq" id="WP_114580169.1">
    <property type="nucleotide sequence ID" value="NZ_QPMH01000001.1"/>
</dbReference>
<evidence type="ECO:0000313" key="2">
    <source>
        <dbReference type="Proteomes" id="UP000253941"/>
    </source>
</evidence>
<sequence>MERWIFGTLITLSLAAPAALFTFDASRLNERSVPMLDHTQNAQASEGPVAEARAEGYLQAARTLLRSGDPDDHARACRLIAQAERSTQENALAELQARCQQD</sequence>
<proteinExistence type="predicted"/>
<dbReference type="Proteomes" id="UP000253941">
    <property type="component" value="Unassembled WGS sequence"/>
</dbReference>
<protein>
    <submittedName>
        <fullName evidence="1">Uncharacterized protein</fullName>
    </submittedName>
</protein>
<dbReference type="EMBL" id="QPMH01000001">
    <property type="protein sequence ID" value="RDD63656.1"/>
    <property type="molecule type" value="Genomic_DNA"/>
</dbReference>
<keyword evidence="2" id="KW-1185">Reference proteome</keyword>
<dbReference type="AlphaFoldDB" id="A0A369TL89"/>
<comment type="caution">
    <text evidence="1">The sequence shown here is derived from an EMBL/GenBank/DDBJ whole genome shotgun (WGS) entry which is preliminary data.</text>
</comment>
<accession>A0A369TL89</accession>
<name>A0A369TL89_9PROT</name>
<gene>
    <name evidence="1" type="ORF">DRB17_00270</name>
</gene>
<evidence type="ECO:0000313" key="1">
    <source>
        <dbReference type="EMBL" id="RDD63656.1"/>
    </source>
</evidence>
<reference evidence="1 2" key="1">
    <citation type="submission" date="2018-07" db="EMBL/GenBank/DDBJ databases">
        <title>Venubactetium sediminum gen. nov., sp. nov., isolated from a marine solar saltern.</title>
        <authorList>
            <person name="Wang S."/>
        </authorList>
    </citation>
    <scope>NUCLEOTIDE SEQUENCE [LARGE SCALE GENOMIC DNA]</scope>
    <source>
        <strain evidence="1 2">WD2A32</strain>
    </source>
</reference>
<organism evidence="1 2">
    <name type="scientific">Ferruginivarius sediminum</name>
    <dbReference type="NCBI Taxonomy" id="2661937"/>
    <lineage>
        <taxon>Bacteria</taxon>
        <taxon>Pseudomonadati</taxon>
        <taxon>Pseudomonadota</taxon>
        <taxon>Alphaproteobacteria</taxon>
        <taxon>Rhodospirillales</taxon>
        <taxon>Rhodospirillaceae</taxon>
        <taxon>Ferruginivarius</taxon>
    </lineage>
</organism>